<reference evidence="2 3" key="1">
    <citation type="journal article" date="2014" name="PLoS Genet.">
        <title>Phylogenetically driven sequencing of extremely halophilic archaea reveals strategies for static and dynamic osmo-response.</title>
        <authorList>
            <person name="Becker E.A."/>
            <person name="Seitzer P.M."/>
            <person name="Tritt A."/>
            <person name="Larsen D."/>
            <person name="Krusor M."/>
            <person name="Yao A.I."/>
            <person name="Wu D."/>
            <person name="Madern D."/>
            <person name="Eisen J.A."/>
            <person name="Darling A.E."/>
            <person name="Facciotti M.T."/>
        </authorList>
    </citation>
    <scope>NUCLEOTIDE SEQUENCE [LARGE SCALE GENOMIC DNA]</scope>
    <source>
        <strain evidence="2 3">DSM 1137</strain>
    </source>
</reference>
<protein>
    <submittedName>
        <fullName evidence="2">Uncharacterized protein</fullName>
    </submittedName>
</protein>
<organism evidence="2 3">
    <name type="scientific">Halorubrum saccharovorum DSM 1137</name>
    <dbReference type="NCBI Taxonomy" id="1227484"/>
    <lineage>
        <taxon>Archaea</taxon>
        <taxon>Methanobacteriati</taxon>
        <taxon>Methanobacteriota</taxon>
        <taxon>Stenosarchaea group</taxon>
        <taxon>Halobacteria</taxon>
        <taxon>Halobacteriales</taxon>
        <taxon>Haloferacaceae</taxon>
        <taxon>Halorubrum</taxon>
    </lineage>
</organism>
<evidence type="ECO:0000256" key="1">
    <source>
        <dbReference type="SAM" id="MobiDB-lite"/>
    </source>
</evidence>
<feature type="region of interest" description="Disordered" evidence="1">
    <location>
        <begin position="1"/>
        <end position="32"/>
    </location>
</feature>
<dbReference type="eggNOG" id="arCOG00280">
    <property type="taxonomic scope" value="Archaea"/>
</dbReference>
<dbReference type="RefSeq" id="WP_004047799.1">
    <property type="nucleotide sequence ID" value="NZ_AOJE01000025.1"/>
</dbReference>
<evidence type="ECO:0000313" key="3">
    <source>
        <dbReference type="Proteomes" id="UP000011514"/>
    </source>
</evidence>
<gene>
    <name evidence="2" type="ORF">C471_07701</name>
</gene>
<proteinExistence type="predicted"/>
<dbReference type="SUPFAM" id="SSF52540">
    <property type="entry name" value="P-loop containing nucleoside triphosphate hydrolases"/>
    <property type="match status" value="1"/>
</dbReference>
<dbReference type="OrthoDB" id="230420at2157"/>
<dbReference type="EMBL" id="AOJE01000025">
    <property type="protein sequence ID" value="ELZ40650.1"/>
    <property type="molecule type" value="Genomic_DNA"/>
</dbReference>
<keyword evidence="3" id="KW-1185">Reference proteome</keyword>
<sequence length="789" mass="87548">MTTDFSSLQSSDFGETTDALASTIESKQQDVQEERARAIEAYARKLIKAAQMSLSGVDPESVADDTSDRDILREIHHVLRLSPRIEEVMSPATDTAVTPRSASLFRRLCSRYDDENPVTADKTAELQVYVEAAESLGWLHSISDMTRYAPIRLETLDVAGSQSRVTESSPLGRLRIAHDDPSSLEHRAVDIPHEDCEHILMIANPRKGKDSLACRIAGNLKDEHQYKWFSLFDDGRNETPMISIPNTEDAIKESLANVDQVPKGYQSTVWVPNSNLPDRLPRNHRPFAIGVDSLTPGIIASLSGVSPESSVERRIKQALSDAMNHGGDVDILIDRLEELAGETAAVVEVTERVDDGTGEETSARSYEMGEASVLEDCAESLMLLASEGLLVDAGDPLALDMPAVLDDQEHVAILNCNFLSDGDEHLKFLLVNLWMQLIFRARDTHPDLPRAVLELREIKNLAPSKLGDTKYRQVVQSLRQTIYRIASQGGSRRVMMVGSTQKLNDVYKAVRGNFPLKIVLQIGEEKINTLRSAGFNLKNKEKDQLKGFRVGWGMLISHDGKHYPIQWSGARCGLGLGDQHWLTRYADAAGARIHTPGESFTVDTWIDMDGGVHHTEEDGAPNTHQWYLTPPDIVGEIDGEPIIDDAVLTESLEKRQGTPAPPQDLRPADVTSGEVDREMTMMSSDRAEQAIQSGSSDSPDLVGVLGEWVEFEDDKFGRMMRTLETIERHDLGSYDDIAQRSGVKRNTLSKYIRKQNELGAAVEKHDDVYQITETGYDALPSVDWDSARD</sequence>
<name>M0DYN6_9EURY</name>
<comment type="caution">
    <text evidence="2">The sequence shown here is derived from an EMBL/GenBank/DDBJ whole genome shotgun (WGS) entry which is preliminary data.</text>
</comment>
<evidence type="ECO:0000313" key="2">
    <source>
        <dbReference type="EMBL" id="ELZ40650.1"/>
    </source>
</evidence>
<dbReference type="Proteomes" id="UP000011514">
    <property type="component" value="Unassembled WGS sequence"/>
</dbReference>
<feature type="compositionally biased region" description="Polar residues" evidence="1">
    <location>
        <begin position="1"/>
        <end position="26"/>
    </location>
</feature>
<dbReference type="STRING" id="1227484.C471_07701"/>
<dbReference type="PATRIC" id="fig|1227484.4.peg.1552"/>
<dbReference type="Gene3D" id="3.40.50.300">
    <property type="entry name" value="P-loop containing nucleotide triphosphate hydrolases"/>
    <property type="match status" value="1"/>
</dbReference>
<accession>M0DYN6</accession>
<dbReference type="AlphaFoldDB" id="M0DYN6"/>
<dbReference type="InterPro" id="IPR027417">
    <property type="entry name" value="P-loop_NTPase"/>
</dbReference>